<organism evidence="1 2">
    <name type="scientific">Panagrolaimus sp. JU765</name>
    <dbReference type="NCBI Taxonomy" id="591449"/>
    <lineage>
        <taxon>Eukaryota</taxon>
        <taxon>Metazoa</taxon>
        <taxon>Ecdysozoa</taxon>
        <taxon>Nematoda</taxon>
        <taxon>Chromadorea</taxon>
        <taxon>Rhabditida</taxon>
        <taxon>Tylenchina</taxon>
        <taxon>Panagrolaimomorpha</taxon>
        <taxon>Panagrolaimoidea</taxon>
        <taxon>Panagrolaimidae</taxon>
        <taxon>Panagrolaimus</taxon>
    </lineage>
</organism>
<accession>A0AC34R0W1</accession>
<name>A0AC34R0W1_9BILA</name>
<dbReference type="WBParaSite" id="JU765_v2.g2266.t1">
    <property type="protein sequence ID" value="JU765_v2.g2266.t1"/>
    <property type="gene ID" value="JU765_v2.g2266"/>
</dbReference>
<proteinExistence type="predicted"/>
<evidence type="ECO:0000313" key="1">
    <source>
        <dbReference type="Proteomes" id="UP000887576"/>
    </source>
</evidence>
<reference evidence="2" key="1">
    <citation type="submission" date="2022-11" db="UniProtKB">
        <authorList>
            <consortium name="WormBaseParasite"/>
        </authorList>
    </citation>
    <scope>IDENTIFICATION</scope>
</reference>
<evidence type="ECO:0000313" key="2">
    <source>
        <dbReference type="WBParaSite" id="JU765_v2.g2266.t1"/>
    </source>
</evidence>
<dbReference type="Proteomes" id="UP000887576">
    <property type="component" value="Unplaced"/>
</dbReference>
<sequence>MVFETVQNVQLIVKESDFDADNKFVSIRKQFCLFDDYWYYFWIGEKNDFISIYLYLNCPTPVTAVYTFTANSITKTLHYTYKTHEGQGCSKFGKKADLFVNGILKLDAEIHFRIPSKEVPNDEMSQYAALLNDEQLYFTLLYFLLLNRNSAKQN</sequence>
<protein>
    <submittedName>
        <fullName evidence="2">LAGLIDADG homing endonuclease</fullName>
    </submittedName>
</protein>